<evidence type="ECO:0000313" key="3">
    <source>
        <dbReference type="Proteomes" id="UP000634660"/>
    </source>
</evidence>
<sequence length="263" mass="28190">MRFGRMSEKIGGMGAYETHVTVRCPDRTEPARLGSRAAARKLKVTHIVLTRGLMPSQPMPDRDGHRRLPPEPRTTGFDPVRVKVATVPWTAEPAGPGGGCFEHHRKLLLPGGFDRSALESLVTPCGAHLSWNARREQGEGRQERFVTQRWRGAGAAAGAGAACDAPVGDVVAAGQRILSQEREFVLYDSGPSVDDGWMKEGPDDAVGRTRLARAGVPSRATGRRDPVRERTAADPAAGGRGRRAAARALRPVAAPPPAGLPRR</sequence>
<feature type="region of interest" description="Disordered" evidence="1">
    <location>
        <begin position="53"/>
        <end position="77"/>
    </location>
</feature>
<reference evidence="2" key="1">
    <citation type="journal article" date="2014" name="Int. J. Syst. Evol. Microbiol.">
        <title>Complete genome sequence of Corynebacterium casei LMG S-19264T (=DSM 44701T), isolated from a smear-ripened cheese.</title>
        <authorList>
            <consortium name="US DOE Joint Genome Institute (JGI-PGF)"/>
            <person name="Walter F."/>
            <person name="Albersmeier A."/>
            <person name="Kalinowski J."/>
            <person name="Ruckert C."/>
        </authorList>
    </citation>
    <scope>NUCLEOTIDE SEQUENCE</scope>
    <source>
        <strain evidence="2">JCM 4834</strain>
    </source>
</reference>
<comment type="caution">
    <text evidence="2">The sequence shown here is derived from an EMBL/GenBank/DDBJ whole genome shotgun (WGS) entry which is preliminary data.</text>
</comment>
<feature type="compositionally biased region" description="Basic and acidic residues" evidence="1">
    <location>
        <begin position="60"/>
        <end position="70"/>
    </location>
</feature>
<feature type="compositionally biased region" description="Pro residues" evidence="1">
    <location>
        <begin position="253"/>
        <end position="263"/>
    </location>
</feature>
<protein>
    <submittedName>
        <fullName evidence="2">Uncharacterized protein</fullName>
    </submittedName>
</protein>
<dbReference type="EMBL" id="BMVX01000013">
    <property type="protein sequence ID" value="GGZ74084.1"/>
    <property type="molecule type" value="Genomic_DNA"/>
</dbReference>
<evidence type="ECO:0000313" key="2">
    <source>
        <dbReference type="EMBL" id="GGZ74084.1"/>
    </source>
</evidence>
<name>A0A918QVM9_9ACTN</name>
<feature type="compositionally biased region" description="Basic and acidic residues" evidence="1">
    <location>
        <begin position="222"/>
        <end position="232"/>
    </location>
</feature>
<accession>A0A918QVM9</accession>
<evidence type="ECO:0000256" key="1">
    <source>
        <dbReference type="SAM" id="MobiDB-lite"/>
    </source>
</evidence>
<gene>
    <name evidence="2" type="ORF">GCM10010371_37300</name>
</gene>
<organism evidence="2 3">
    <name type="scientific">Streptomyces subrutilus</name>
    <dbReference type="NCBI Taxonomy" id="36818"/>
    <lineage>
        <taxon>Bacteria</taxon>
        <taxon>Bacillati</taxon>
        <taxon>Actinomycetota</taxon>
        <taxon>Actinomycetes</taxon>
        <taxon>Kitasatosporales</taxon>
        <taxon>Streptomycetaceae</taxon>
        <taxon>Streptomyces</taxon>
    </lineage>
</organism>
<dbReference type="AlphaFoldDB" id="A0A918QVM9"/>
<proteinExistence type="predicted"/>
<reference evidence="2" key="2">
    <citation type="submission" date="2020-09" db="EMBL/GenBank/DDBJ databases">
        <authorList>
            <person name="Sun Q."/>
            <person name="Ohkuma M."/>
        </authorList>
    </citation>
    <scope>NUCLEOTIDE SEQUENCE</scope>
    <source>
        <strain evidence="2">JCM 4834</strain>
    </source>
</reference>
<feature type="region of interest" description="Disordered" evidence="1">
    <location>
        <begin position="195"/>
        <end position="263"/>
    </location>
</feature>
<feature type="compositionally biased region" description="Basic and acidic residues" evidence="1">
    <location>
        <begin position="196"/>
        <end position="207"/>
    </location>
</feature>
<dbReference type="Proteomes" id="UP000634660">
    <property type="component" value="Unassembled WGS sequence"/>
</dbReference>